<dbReference type="PANTHER" id="PTHR42862">
    <property type="entry name" value="DELTA-1-PYRROLINE-5-CARBOXYLATE DEHYDROGENASE 1, ISOFORM A-RELATED"/>
    <property type="match status" value="1"/>
</dbReference>
<accession>M7MZ44</accession>
<organism evidence="3 4">
    <name type="scientific">Cesiribacter andamanensis AMV16</name>
    <dbReference type="NCBI Taxonomy" id="1279009"/>
    <lineage>
        <taxon>Bacteria</taxon>
        <taxon>Pseudomonadati</taxon>
        <taxon>Bacteroidota</taxon>
        <taxon>Cytophagia</taxon>
        <taxon>Cytophagales</taxon>
        <taxon>Cesiribacteraceae</taxon>
        <taxon>Cesiribacter</taxon>
    </lineage>
</organism>
<name>M7MZ44_9BACT</name>
<keyword evidence="1" id="KW-0560">Oxidoreductase</keyword>
<reference evidence="3 4" key="1">
    <citation type="journal article" date="2013" name="Genome Announc.">
        <title>Draft Genome Sequence of Cesiribacter andamanensis Strain AMV16T, Isolated from a Soil Sample from a Mud Volcano in the Andaman Islands, India.</title>
        <authorList>
            <person name="Shivaji S."/>
            <person name="Ara S."/>
            <person name="Begum Z."/>
            <person name="Srinivas T.N."/>
            <person name="Singh A."/>
            <person name="Kumar Pinnaka A."/>
        </authorList>
    </citation>
    <scope>NUCLEOTIDE SEQUENCE [LARGE SCALE GENOMIC DNA]</scope>
    <source>
        <strain evidence="3 4">AMV16</strain>
    </source>
</reference>
<dbReference type="InterPro" id="IPR016162">
    <property type="entry name" value="Ald_DH_N"/>
</dbReference>
<evidence type="ECO:0000256" key="2">
    <source>
        <dbReference type="ARBA" id="ARBA00023027"/>
    </source>
</evidence>
<dbReference type="Gene3D" id="3.40.605.10">
    <property type="entry name" value="Aldehyde Dehydrogenase, Chain A, domain 1"/>
    <property type="match status" value="1"/>
</dbReference>
<dbReference type="AlphaFoldDB" id="M7MZ44"/>
<dbReference type="STRING" id="1279009.ADICEAN_03168"/>
<dbReference type="GO" id="GO:0003842">
    <property type="term" value="F:L-glutamate gamma-semialdehyde dehydrogenase activity"/>
    <property type="evidence" value="ECO:0007669"/>
    <property type="project" value="TreeGrafter"/>
</dbReference>
<proteinExistence type="predicted"/>
<gene>
    <name evidence="3" type="ORF">ADICEAN_03168</name>
</gene>
<evidence type="ECO:0000256" key="1">
    <source>
        <dbReference type="ARBA" id="ARBA00023002"/>
    </source>
</evidence>
<keyword evidence="4" id="KW-1185">Reference proteome</keyword>
<comment type="caution">
    <text evidence="3">The sequence shown here is derived from an EMBL/GenBank/DDBJ whole genome shotgun (WGS) entry which is preliminary data.</text>
</comment>
<dbReference type="PATRIC" id="fig|1279009.4.peg.3216"/>
<dbReference type="GO" id="GO:0010133">
    <property type="term" value="P:L-proline catabolic process to L-glutamate"/>
    <property type="evidence" value="ECO:0007669"/>
    <property type="project" value="TreeGrafter"/>
</dbReference>
<dbReference type="Proteomes" id="UP000011910">
    <property type="component" value="Unassembled WGS sequence"/>
</dbReference>
<dbReference type="PANTHER" id="PTHR42862:SF1">
    <property type="entry name" value="DELTA-1-PYRROLINE-5-CARBOXYLATE DEHYDROGENASE 2, ISOFORM A-RELATED"/>
    <property type="match status" value="1"/>
</dbReference>
<protein>
    <submittedName>
        <fullName evidence="3">1-pyrroline-5-carboxylate dehydrogenase</fullName>
    </submittedName>
</protein>
<dbReference type="InterPro" id="IPR050485">
    <property type="entry name" value="Proline_metab_enzyme"/>
</dbReference>
<evidence type="ECO:0000313" key="3">
    <source>
        <dbReference type="EMBL" id="EMR01713.1"/>
    </source>
</evidence>
<sequence>MVGQQPFGGGRASGTNDKAGAQLNLTRWVSLRTIKETFVPPVDYRYPFLDKE</sequence>
<dbReference type="eggNOG" id="COG1012">
    <property type="taxonomic scope" value="Bacteria"/>
</dbReference>
<dbReference type="EMBL" id="AODQ01000095">
    <property type="protein sequence ID" value="EMR01713.1"/>
    <property type="molecule type" value="Genomic_DNA"/>
</dbReference>
<keyword evidence="2" id="KW-0520">NAD</keyword>
<evidence type="ECO:0000313" key="4">
    <source>
        <dbReference type="Proteomes" id="UP000011910"/>
    </source>
</evidence>
<dbReference type="GO" id="GO:0009898">
    <property type="term" value="C:cytoplasmic side of plasma membrane"/>
    <property type="evidence" value="ECO:0007669"/>
    <property type="project" value="TreeGrafter"/>
</dbReference>